<dbReference type="CDD" id="cd06270">
    <property type="entry name" value="PBP1_GalS-like"/>
    <property type="match status" value="1"/>
</dbReference>
<gene>
    <name evidence="5" type="ORF">C9I98_12190</name>
</gene>
<evidence type="ECO:0000256" key="3">
    <source>
        <dbReference type="ARBA" id="ARBA00023163"/>
    </source>
</evidence>
<dbReference type="PANTHER" id="PTHR30146:SF67">
    <property type="entry name" value="HTH-TYPE TRANSCRIPTIONAL REGULATOR ASCG"/>
    <property type="match status" value="1"/>
</dbReference>
<dbReference type="RefSeq" id="WP_107272025.1">
    <property type="nucleotide sequence ID" value="NZ_PYMA01000006.1"/>
</dbReference>
<dbReference type="EMBL" id="PYMA01000006">
    <property type="protein sequence ID" value="PSW19661.1"/>
    <property type="molecule type" value="Genomic_DNA"/>
</dbReference>
<accession>A0A2T3NTV9</accession>
<organism evidence="5 6">
    <name type="scientific">Photobacterium sanctipauli</name>
    <dbReference type="NCBI Taxonomy" id="1342794"/>
    <lineage>
        <taxon>Bacteria</taxon>
        <taxon>Pseudomonadati</taxon>
        <taxon>Pseudomonadota</taxon>
        <taxon>Gammaproteobacteria</taxon>
        <taxon>Vibrionales</taxon>
        <taxon>Vibrionaceae</taxon>
        <taxon>Photobacterium</taxon>
    </lineage>
</organism>
<evidence type="ECO:0000313" key="6">
    <source>
        <dbReference type="Proteomes" id="UP000241771"/>
    </source>
</evidence>
<dbReference type="SUPFAM" id="SSF47413">
    <property type="entry name" value="lambda repressor-like DNA-binding domains"/>
    <property type="match status" value="1"/>
</dbReference>
<name>A0A2T3NTV9_9GAMM</name>
<dbReference type="GO" id="GO:0000976">
    <property type="term" value="F:transcription cis-regulatory region binding"/>
    <property type="evidence" value="ECO:0007669"/>
    <property type="project" value="TreeGrafter"/>
</dbReference>
<dbReference type="Pfam" id="PF13377">
    <property type="entry name" value="Peripla_BP_3"/>
    <property type="match status" value="1"/>
</dbReference>
<dbReference type="PRINTS" id="PR00036">
    <property type="entry name" value="HTHLACI"/>
</dbReference>
<dbReference type="InterPro" id="IPR046335">
    <property type="entry name" value="LacI/GalR-like_sensor"/>
</dbReference>
<keyword evidence="1" id="KW-0805">Transcription regulation</keyword>
<dbReference type="Pfam" id="PF00356">
    <property type="entry name" value="LacI"/>
    <property type="match status" value="1"/>
</dbReference>
<dbReference type="PANTHER" id="PTHR30146">
    <property type="entry name" value="LACI-RELATED TRANSCRIPTIONAL REPRESSOR"/>
    <property type="match status" value="1"/>
</dbReference>
<dbReference type="InterPro" id="IPR010982">
    <property type="entry name" value="Lambda_DNA-bd_dom_sf"/>
</dbReference>
<feature type="domain" description="HTH lacI-type" evidence="4">
    <location>
        <begin position="2"/>
        <end position="56"/>
    </location>
</feature>
<dbReference type="CDD" id="cd01392">
    <property type="entry name" value="HTH_LacI"/>
    <property type="match status" value="1"/>
</dbReference>
<dbReference type="PROSITE" id="PS50932">
    <property type="entry name" value="HTH_LACI_2"/>
    <property type="match status" value="1"/>
</dbReference>
<dbReference type="AlphaFoldDB" id="A0A2T3NTV9"/>
<comment type="caution">
    <text evidence="5">The sequence shown here is derived from an EMBL/GenBank/DDBJ whole genome shotgun (WGS) entry which is preliminary data.</text>
</comment>
<proteinExistence type="predicted"/>
<dbReference type="Gene3D" id="3.40.50.2300">
    <property type="match status" value="2"/>
</dbReference>
<dbReference type="InterPro" id="IPR028082">
    <property type="entry name" value="Peripla_BP_I"/>
</dbReference>
<keyword evidence="3" id="KW-0804">Transcription</keyword>
<evidence type="ECO:0000256" key="2">
    <source>
        <dbReference type="ARBA" id="ARBA00023125"/>
    </source>
</evidence>
<sequence>MATINDVCKLAGVSKATVSRVLNQTGQVKQATTEKVYQAMAELGYQPNSLARALASNSSNSLGLVVSAFEGAYFSSLMSQTAEAASQAGKQLFIMDGGHSNRSETKAIENLVERKVDAIILYTRKLSENELIELMRVLPVPLVVINQKVTGFEDRSLFFDQYGAGRKAAKHLLDHQHKHIACIRGPQDSANSTYRLNGFLDTLAKHNIEVAHIAEGDYFLAGGYQACKSLLDNNVNFTALFTANDNMAIGAIRAIHESGLSVPHDISVIGFDNDPVGEFTVPSLTSVMLPINEVASHAVKQALQLIEQLPCSPLQDTSGTLIVRESVDQPKKPT</sequence>
<keyword evidence="6" id="KW-1185">Reference proteome</keyword>
<dbReference type="FunFam" id="1.10.260.40:FF:000002">
    <property type="entry name" value="HTH-type transcriptional repressor PurR"/>
    <property type="match status" value="1"/>
</dbReference>
<dbReference type="Gene3D" id="1.10.260.40">
    <property type="entry name" value="lambda repressor-like DNA-binding domains"/>
    <property type="match status" value="1"/>
</dbReference>
<dbReference type="Proteomes" id="UP000241771">
    <property type="component" value="Unassembled WGS sequence"/>
</dbReference>
<dbReference type="InterPro" id="IPR000843">
    <property type="entry name" value="HTH_LacI"/>
</dbReference>
<evidence type="ECO:0000313" key="5">
    <source>
        <dbReference type="EMBL" id="PSW19661.1"/>
    </source>
</evidence>
<keyword evidence="2" id="KW-0238">DNA-binding</keyword>
<reference evidence="5 6" key="1">
    <citation type="submission" date="2018-01" db="EMBL/GenBank/DDBJ databases">
        <title>Whole genome sequencing of Histamine producing bacteria.</title>
        <authorList>
            <person name="Butler K."/>
        </authorList>
    </citation>
    <scope>NUCLEOTIDE SEQUENCE [LARGE SCALE GENOMIC DNA]</scope>
    <source>
        <strain evidence="5 6">DSM 100436</strain>
    </source>
</reference>
<evidence type="ECO:0000259" key="4">
    <source>
        <dbReference type="PROSITE" id="PS50932"/>
    </source>
</evidence>
<protein>
    <submittedName>
        <fullName evidence="5">Transcriptional repressor of carbon metabolism</fullName>
    </submittedName>
</protein>
<dbReference type="SMART" id="SM00354">
    <property type="entry name" value="HTH_LACI"/>
    <property type="match status" value="1"/>
</dbReference>
<evidence type="ECO:0000256" key="1">
    <source>
        <dbReference type="ARBA" id="ARBA00023015"/>
    </source>
</evidence>
<dbReference type="SUPFAM" id="SSF53822">
    <property type="entry name" value="Periplasmic binding protein-like I"/>
    <property type="match status" value="1"/>
</dbReference>
<dbReference type="GO" id="GO:0003700">
    <property type="term" value="F:DNA-binding transcription factor activity"/>
    <property type="evidence" value="ECO:0007669"/>
    <property type="project" value="TreeGrafter"/>
</dbReference>